<evidence type="ECO:0000256" key="3">
    <source>
        <dbReference type="ARBA" id="ARBA00023284"/>
    </source>
</evidence>
<dbReference type="InterPro" id="IPR013740">
    <property type="entry name" value="Redoxin"/>
</dbReference>
<protein>
    <recommendedName>
        <fullName evidence="4">Thioredoxin domain-containing protein</fullName>
    </recommendedName>
</protein>
<keyword evidence="2" id="KW-0201">Cytochrome c-type biogenesis</keyword>
<feature type="domain" description="Thioredoxin" evidence="4">
    <location>
        <begin position="27"/>
        <end position="170"/>
    </location>
</feature>
<dbReference type="PANTHER" id="PTHR42852:SF13">
    <property type="entry name" value="PROTEIN DIPZ"/>
    <property type="match status" value="1"/>
</dbReference>
<accession>A0A1F6TBJ8</accession>
<evidence type="ECO:0000259" key="4">
    <source>
        <dbReference type="PROSITE" id="PS51352"/>
    </source>
</evidence>
<sequence>MRKLLVLAFALIAGLAGYGVARYIYPPSVAAPAAHRVLELPDLVGVSHPPQHWQGKVIVLNFWATWCPPCREEIPEFIVLQERYRAQGVQFIGVAVDNADAVRRFSDSVGINYPVLLGQSEAMGAMKDYGNPAGSLPYTVVIDPSGKVVARKLGAYRYADLEAVLRPHLQPTGADRQL</sequence>
<dbReference type="EMBL" id="MFSS01000087">
    <property type="protein sequence ID" value="OGI42508.1"/>
    <property type="molecule type" value="Genomic_DNA"/>
</dbReference>
<proteinExistence type="predicted"/>
<dbReference type="Pfam" id="PF08534">
    <property type="entry name" value="Redoxin"/>
    <property type="match status" value="1"/>
</dbReference>
<dbReference type="GO" id="GO:0017004">
    <property type="term" value="P:cytochrome complex assembly"/>
    <property type="evidence" value="ECO:0007669"/>
    <property type="project" value="UniProtKB-KW"/>
</dbReference>
<dbReference type="CDD" id="cd02966">
    <property type="entry name" value="TlpA_like_family"/>
    <property type="match status" value="1"/>
</dbReference>
<dbReference type="Gene3D" id="3.40.30.10">
    <property type="entry name" value="Glutaredoxin"/>
    <property type="match status" value="1"/>
</dbReference>
<reference evidence="5 6" key="1">
    <citation type="journal article" date="2016" name="Nat. Commun.">
        <title>Thousands of microbial genomes shed light on interconnected biogeochemical processes in an aquifer system.</title>
        <authorList>
            <person name="Anantharaman K."/>
            <person name="Brown C.T."/>
            <person name="Hug L.A."/>
            <person name="Sharon I."/>
            <person name="Castelle C.J."/>
            <person name="Probst A.J."/>
            <person name="Thomas B.C."/>
            <person name="Singh A."/>
            <person name="Wilkins M.J."/>
            <person name="Karaoz U."/>
            <person name="Brodie E.L."/>
            <person name="Williams K.H."/>
            <person name="Hubbard S.S."/>
            <person name="Banfield J.F."/>
        </authorList>
    </citation>
    <scope>NUCLEOTIDE SEQUENCE [LARGE SCALE GENOMIC DNA]</scope>
</reference>
<dbReference type="AlphaFoldDB" id="A0A1F6TBJ8"/>
<dbReference type="GO" id="GO:0030313">
    <property type="term" value="C:cell envelope"/>
    <property type="evidence" value="ECO:0007669"/>
    <property type="project" value="UniProtKB-SubCell"/>
</dbReference>
<dbReference type="PROSITE" id="PS00194">
    <property type="entry name" value="THIOREDOXIN_1"/>
    <property type="match status" value="1"/>
</dbReference>
<organism evidence="5 6">
    <name type="scientific">Candidatus Muproteobacteria bacterium RBG_16_64_11</name>
    <dbReference type="NCBI Taxonomy" id="1817758"/>
    <lineage>
        <taxon>Bacteria</taxon>
        <taxon>Pseudomonadati</taxon>
        <taxon>Pseudomonadota</taxon>
        <taxon>Candidatus Muproteobacteria</taxon>
    </lineage>
</organism>
<name>A0A1F6TBJ8_9PROT</name>
<comment type="caution">
    <text evidence="5">The sequence shown here is derived from an EMBL/GenBank/DDBJ whole genome shotgun (WGS) entry which is preliminary data.</text>
</comment>
<keyword evidence="3" id="KW-0676">Redox-active center</keyword>
<dbReference type="InterPro" id="IPR036249">
    <property type="entry name" value="Thioredoxin-like_sf"/>
</dbReference>
<comment type="subcellular location">
    <subcellularLocation>
        <location evidence="1">Cell envelope</location>
    </subcellularLocation>
</comment>
<dbReference type="PANTHER" id="PTHR42852">
    <property type="entry name" value="THIOL:DISULFIDE INTERCHANGE PROTEIN DSBE"/>
    <property type="match status" value="1"/>
</dbReference>
<gene>
    <name evidence="5" type="ORF">A2150_00860</name>
</gene>
<dbReference type="STRING" id="1817758.A2150_00860"/>
<dbReference type="InterPro" id="IPR050553">
    <property type="entry name" value="Thioredoxin_ResA/DsbE_sf"/>
</dbReference>
<dbReference type="Proteomes" id="UP000177925">
    <property type="component" value="Unassembled WGS sequence"/>
</dbReference>
<evidence type="ECO:0000256" key="1">
    <source>
        <dbReference type="ARBA" id="ARBA00004196"/>
    </source>
</evidence>
<dbReference type="PROSITE" id="PS51352">
    <property type="entry name" value="THIOREDOXIN_2"/>
    <property type="match status" value="1"/>
</dbReference>
<evidence type="ECO:0000256" key="2">
    <source>
        <dbReference type="ARBA" id="ARBA00022748"/>
    </source>
</evidence>
<dbReference type="InterPro" id="IPR013766">
    <property type="entry name" value="Thioredoxin_domain"/>
</dbReference>
<dbReference type="GO" id="GO:0015036">
    <property type="term" value="F:disulfide oxidoreductase activity"/>
    <property type="evidence" value="ECO:0007669"/>
    <property type="project" value="UniProtKB-ARBA"/>
</dbReference>
<dbReference type="SUPFAM" id="SSF52833">
    <property type="entry name" value="Thioredoxin-like"/>
    <property type="match status" value="1"/>
</dbReference>
<dbReference type="InterPro" id="IPR017937">
    <property type="entry name" value="Thioredoxin_CS"/>
</dbReference>
<evidence type="ECO:0000313" key="6">
    <source>
        <dbReference type="Proteomes" id="UP000177925"/>
    </source>
</evidence>
<evidence type="ECO:0000313" key="5">
    <source>
        <dbReference type="EMBL" id="OGI42508.1"/>
    </source>
</evidence>